<keyword evidence="1" id="KW-0255">Endonuclease</keyword>
<reference evidence="1" key="1">
    <citation type="journal article" date="2012" name="Appl. Environ. Microbiol.">
        <title>Two novel type II restriction-modification systems occupying genomically equivalent locations on the chromosomes of Listeria monocytogenes strains.</title>
        <authorList>
            <person name="Lee S."/>
            <person name="Ward T.J."/>
            <person name="Siletzky R.M."/>
            <person name="Kathariou S."/>
        </authorList>
    </citation>
    <scope>NUCLEOTIDE SEQUENCE</scope>
    <source>
        <strain evidence="1">J2479</strain>
    </source>
</reference>
<evidence type="ECO:0000313" key="1">
    <source>
        <dbReference type="EMBL" id="AEX63368.1"/>
    </source>
</evidence>
<dbReference type="Gene3D" id="3.40.91.30">
    <property type="match status" value="1"/>
</dbReference>
<protein>
    <submittedName>
        <fullName evidence="1">Type II restriction endonuclease</fullName>
    </submittedName>
</protein>
<dbReference type="AlphaFoldDB" id="I3PGT0"/>
<organism evidence="1">
    <name type="scientific">Listeria monocytogenes</name>
    <dbReference type="NCBI Taxonomy" id="1639"/>
    <lineage>
        <taxon>Bacteria</taxon>
        <taxon>Bacillati</taxon>
        <taxon>Bacillota</taxon>
        <taxon>Bacilli</taxon>
        <taxon>Bacillales</taxon>
        <taxon>Listeriaceae</taxon>
        <taxon>Listeria</taxon>
    </lineage>
</organism>
<dbReference type="REBASE" id="48894">
    <property type="entry name" value="LmoJ2IP"/>
</dbReference>
<keyword evidence="1" id="KW-0378">Hydrolase</keyword>
<name>I3PGT0_LISMN</name>
<dbReference type="BRENDA" id="3.1.21.4">
    <property type="organism ID" value="3045"/>
</dbReference>
<keyword evidence="1" id="KW-0540">Nuclease</keyword>
<proteinExistence type="predicted"/>
<dbReference type="Pfam" id="PF09491">
    <property type="entry name" value="RE_AlwI"/>
    <property type="match status" value="1"/>
</dbReference>
<accession>I3PGT0</accession>
<dbReference type="InterPro" id="IPR018573">
    <property type="entry name" value="Restrct_endonuc_II_AlwI"/>
</dbReference>
<dbReference type="EMBL" id="JN235993">
    <property type="protein sequence ID" value="AEX63368.1"/>
    <property type="molecule type" value="Genomic_DNA"/>
</dbReference>
<dbReference type="GO" id="GO:0004519">
    <property type="term" value="F:endonuclease activity"/>
    <property type="evidence" value="ECO:0007669"/>
    <property type="project" value="UniProtKB-KW"/>
</dbReference>
<sequence length="552" mass="63391">MKEIGNMVSSKLRTTWFVTRPQRDPQFFSQALEALKKATSNFNEKWSSNREIHKKYEKFLAENGLKKENISSDGSGGRTWVAMLRTYSLVYIDPNSGKLIPTKVGIALLNGKKRYENVTKQLLTLQIPNAYFVSSGFRPKYDKGFSIRPIRFLIKLTCQSSLKYYITKEEIIFFAMTAKQDCELDAVIERIKDFRLSDSKKRNYLKQSIATIDYRERSDKGARGFEEANGDVAHTLMLQASYTELVKYSAGKLIIEQSPIEFKKVIQTLSEYDERYPFDSRYEISEPRFSEHAGLDIDSYKSRPIVNTKVASNQQKIDLQLKKILSKSPNLIDQDYDEIVKILFVNFPPKKAKELAHKIVEMAPKHNQMDEGFITSYLNQTNDLEFEKQTVEVLRALGFETVLQPKPVVKGVRTSIEILIHLDAQNIAIIDAKNYKKKFTLTANLANYMATEYIPIYQGYDGKNVTHFGYITASKIGGSSNLKKIVHTARTYNDKFRVNGFLISAPALLGLLDYCIENSIDNSRRKQYFLTLLNDNKAYETYSEVSQRLILS</sequence>